<dbReference type="GO" id="GO:0016787">
    <property type="term" value="F:hydrolase activity"/>
    <property type="evidence" value="ECO:0007669"/>
    <property type="project" value="UniProtKB-KW"/>
</dbReference>
<organism evidence="4 5">
    <name type="scientific">Paraoerskovia marina</name>
    <dbReference type="NCBI Taxonomy" id="545619"/>
    <lineage>
        <taxon>Bacteria</taxon>
        <taxon>Bacillati</taxon>
        <taxon>Actinomycetota</taxon>
        <taxon>Actinomycetes</taxon>
        <taxon>Micrococcales</taxon>
        <taxon>Cellulomonadaceae</taxon>
        <taxon>Paraoerskovia</taxon>
    </lineage>
</organism>
<dbReference type="SUPFAM" id="SSF63817">
    <property type="entry name" value="Sortase"/>
    <property type="match status" value="1"/>
</dbReference>
<dbReference type="Pfam" id="PF04203">
    <property type="entry name" value="Sortase"/>
    <property type="match status" value="1"/>
</dbReference>
<proteinExistence type="predicted"/>
<keyword evidence="1" id="KW-0378">Hydrolase</keyword>
<evidence type="ECO:0000256" key="1">
    <source>
        <dbReference type="ARBA" id="ARBA00022801"/>
    </source>
</evidence>
<dbReference type="OrthoDB" id="5242879at2"/>
<protein>
    <submittedName>
        <fullName evidence="4">Sortase A</fullName>
    </submittedName>
</protein>
<dbReference type="CDD" id="cd05830">
    <property type="entry name" value="Sortase_E"/>
    <property type="match status" value="1"/>
</dbReference>
<dbReference type="InterPro" id="IPR042003">
    <property type="entry name" value="Sortase_E"/>
</dbReference>
<feature type="active site" description="Acyl-thioester intermediate" evidence="2">
    <location>
        <position position="219"/>
    </location>
</feature>
<dbReference type="eggNOG" id="COG3764">
    <property type="taxonomic scope" value="Bacteria"/>
</dbReference>
<dbReference type="NCBIfam" id="NF033747">
    <property type="entry name" value="class_E_sortase"/>
    <property type="match status" value="1"/>
</dbReference>
<dbReference type="Proteomes" id="UP000185663">
    <property type="component" value="Chromosome I"/>
</dbReference>
<gene>
    <name evidence="4" type="ORF">SAMN04489860_0997</name>
</gene>
<name>A0A1H1Q5V3_9CELL</name>
<dbReference type="EMBL" id="LT629776">
    <property type="protein sequence ID" value="SDS18872.1"/>
    <property type="molecule type" value="Genomic_DNA"/>
</dbReference>
<evidence type="ECO:0000256" key="2">
    <source>
        <dbReference type="PIRSR" id="PIRSR605754-1"/>
    </source>
</evidence>
<evidence type="ECO:0000313" key="5">
    <source>
        <dbReference type="Proteomes" id="UP000185663"/>
    </source>
</evidence>
<evidence type="ECO:0000313" key="4">
    <source>
        <dbReference type="EMBL" id="SDS18872.1"/>
    </source>
</evidence>
<dbReference type="NCBIfam" id="TIGR01076">
    <property type="entry name" value="sortase_fam"/>
    <property type="match status" value="1"/>
</dbReference>
<dbReference type="STRING" id="545619.SAMN04489860_0997"/>
<keyword evidence="3" id="KW-0472">Membrane</keyword>
<keyword evidence="3" id="KW-0812">Transmembrane</keyword>
<dbReference type="AlphaFoldDB" id="A0A1H1Q5V3"/>
<dbReference type="InterPro" id="IPR023365">
    <property type="entry name" value="Sortase_dom-sf"/>
</dbReference>
<dbReference type="Gene3D" id="2.40.260.10">
    <property type="entry name" value="Sortase"/>
    <property type="match status" value="1"/>
</dbReference>
<evidence type="ECO:0000256" key="3">
    <source>
        <dbReference type="SAM" id="Phobius"/>
    </source>
</evidence>
<keyword evidence="3" id="KW-1133">Transmembrane helix</keyword>
<keyword evidence="5" id="KW-1185">Reference proteome</keyword>
<sequence length="260" mass="28282">MSFTQQRPAHAAPSRGRPAPRVTFVGVLGELMITAGVILGLFVVWQLWWTSVEADAAAETQLEEYYEQDVMTPVVREVAELNTTDPPPVPEPVGYGEMMGVLIVPTWYGKTNNTMPILEGTGLDVLDGANAGHYTETAQVGDVGNFSLAGHRRTHGNSFLYVPDLVEGDQVIVETADTWYVYEVTTHEVVSPSQVDVVAPVPGDPTAEPVDRLLTLTTCDDPVLGAYGNSTRWITHAEFVGWMDRADGMPEQIVDDPGVL</sequence>
<reference evidence="4 5" key="1">
    <citation type="submission" date="2016-10" db="EMBL/GenBank/DDBJ databases">
        <authorList>
            <person name="de Groot N.N."/>
        </authorList>
    </citation>
    <scope>NUCLEOTIDE SEQUENCE [LARGE SCALE GENOMIC DNA]</scope>
    <source>
        <strain evidence="4 5">DSM 22126</strain>
    </source>
</reference>
<feature type="transmembrane region" description="Helical" evidence="3">
    <location>
        <begin position="21"/>
        <end position="48"/>
    </location>
</feature>
<dbReference type="RefSeq" id="WP_083371798.1">
    <property type="nucleotide sequence ID" value="NZ_LT629776.1"/>
</dbReference>
<accession>A0A1H1Q5V3</accession>
<dbReference type="InterPro" id="IPR053465">
    <property type="entry name" value="Sortase_Class_E"/>
</dbReference>
<dbReference type="InterPro" id="IPR005754">
    <property type="entry name" value="Sortase"/>
</dbReference>
<feature type="active site" description="Proton donor/acceptor" evidence="2">
    <location>
        <position position="151"/>
    </location>
</feature>